<evidence type="ECO:0000313" key="1">
    <source>
        <dbReference type="EMBL" id="SFL93805.1"/>
    </source>
</evidence>
<gene>
    <name evidence="1" type="ORF">SAMN02983006_02395</name>
</gene>
<keyword evidence="2" id="KW-1185">Reference proteome</keyword>
<name>A0A1I4LSA2_9FIRM</name>
<dbReference type="EMBL" id="FOTI01000043">
    <property type="protein sequence ID" value="SFL93805.1"/>
    <property type="molecule type" value="Genomic_DNA"/>
</dbReference>
<sequence>MEDGISAEMLGAEEAIANTEAFLQSEEKMVEEAIKFLLEMMYEHAQLTGDYNDITGALRASLSINIEAMDTYKTKAEALSHLPENREAKVKVDGDDYIGALYAGMWYAAIVESKKGYSVIQGTIDNFEPLAEQYLAYKMNARSVRQQAAISLKYYNG</sequence>
<dbReference type="RefSeq" id="WP_089862420.1">
    <property type="nucleotide sequence ID" value="NZ_FOTI01000043.1"/>
</dbReference>
<proteinExistence type="predicted"/>
<dbReference type="OrthoDB" id="1753160at2"/>
<dbReference type="AlphaFoldDB" id="A0A1I4LSA2"/>
<dbReference type="STRING" id="29563.SAMN02983006_02395"/>
<reference evidence="1 2" key="1">
    <citation type="submission" date="2016-10" db="EMBL/GenBank/DDBJ databases">
        <authorList>
            <person name="de Groot N.N."/>
        </authorList>
    </citation>
    <scope>NUCLEOTIDE SEQUENCE [LARGE SCALE GENOMIC DNA]</scope>
    <source>
        <strain evidence="1 2">ATCC 51327</strain>
    </source>
</reference>
<evidence type="ECO:0000313" key="2">
    <source>
        <dbReference type="Proteomes" id="UP000199006"/>
    </source>
</evidence>
<accession>A0A1I4LSA2</accession>
<organism evidence="1 2">
    <name type="scientific">Halanaerobium salsuginis</name>
    <dbReference type="NCBI Taxonomy" id="29563"/>
    <lineage>
        <taxon>Bacteria</taxon>
        <taxon>Bacillati</taxon>
        <taxon>Bacillota</taxon>
        <taxon>Clostridia</taxon>
        <taxon>Halanaerobiales</taxon>
        <taxon>Halanaerobiaceae</taxon>
        <taxon>Halanaerobium</taxon>
    </lineage>
</organism>
<protein>
    <submittedName>
        <fullName evidence="1">Uncharacterized protein</fullName>
    </submittedName>
</protein>
<dbReference type="Proteomes" id="UP000199006">
    <property type="component" value="Unassembled WGS sequence"/>
</dbReference>